<dbReference type="GeneID" id="12216926"/>
<evidence type="ECO:0000256" key="13">
    <source>
        <dbReference type="ARBA" id="ARBA00022840"/>
    </source>
</evidence>
<dbReference type="Pfam" id="PF14314">
    <property type="entry name" value="Methyltrans_Mon_2nd"/>
    <property type="match status" value="1"/>
</dbReference>
<evidence type="ECO:0000256" key="1">
    <source>
        <dbReference type="ARBA" id="ARBA00004192"/>
    </source>
</evidence>
<evidence type="ECO:0000256" key="12">
    <source>
        <dbReference type="ARBA" id="ARBA00022801"/>
    </source>
</evidence>
<dbReference type="GO" id="GO:0004482">
    <property type="term" value="F:mRNA 5'-cap (guanine-N7-)-methyltransferase activity"/>
    <property type="evidence" value="ECO:0007669"/>
    <property type="project" value="InterPro"/>
</dbReference>
<evidence type="ECO:0000256" key="21">
    <source>
        <dbReference type="ARBA" id="ARBA00026099"/>
    </source>
</evidence>
<evidence type="ECO:0000256" key="26">
    <source>
        <dbReference type="ARBA" id="ARBA00048548"/>
    </source>
</evidence>
<dbReference type="EC" id="2.1.1.375" evidence="21"/>
<dbReference type="InterPro" id="IPR025786">
    <property type="entry name" value="Mononega_L_MeTrfase"/>
</dbReference>
<accession>H8XWT3</accession>
<evidence type="ECO:0000256" key="10">
    <source>
        <dbReference type="ARBA" id="ARBA00022695"/>
    </source>
</evidence>
<dbReference type="InterPro" id="IPR026890">
    <property type="entry name" value="Mononeg_mRNAcap"/>
</dbReference>
<organism evidence="29 30">
    <name type="scientific">Obodhiang virus</name>
    <dbReference type="NCBI Taxonomy" id="380160"/>
    <lineage>
        <taxon>Viruses</taxon>
        <taxon>Riboviria</taxon>
        <taxon>Orthornavirae</taxon>
        <taxon>Negarnaviricota</taxon>
        <taxon>Haploviricotina</taxon>
        <taxon>Monjiviricetes</taxon>
        <taxon>Mononegavirales</taxon>
        <taxon>Rhabdoviridae</taxon>
        <taxon>Alpharhabdovirinae</taxon>
        <taxon>Ephemerovirus</taxon>
        <taxon>Ephemerovirus obodhiang</taxon>
    </lineage>
</organism>
<dbReference type="InterPro" id="IPR039736">
    <property type="entry name" value="L_poly_C"/>
</dbReference>
<evidence type="ECO:0000256" key="15">
    <source>
        <dbReference type="ARBA" id="ARBA00022953"/>
    </source>
</evidence>
<comment type="subcellular location">
    <subcellularLocation>
        <location evidence="1">Host cytoplasm</location>
    </subcellularLocation>
    <subcellularLocation>
        <location evidence="2">Virion</location>
    </subcellularLocation>
</comment>
<evidence type="ECO:0000259" key="28">
    <source>
        <dbReference type="PROSITE" id="PS51590"/>
    </source>
</evidence>
<comment type="catalytic activity">
    <reaction evidence="26">
        <text>GTP + H2O = GDP + phosphate + H(+)</text>
        <dbReference type="Rhea" id="RHEA:19669"/>
        <dbReference type="ChEBI" id="CHEBI:15377"/>
        <dbReference type="ChEBI" id="CHEBI:15378"/>
        <dbReference type="ChEBI" id="CHEBI:37565"/>
        <dbReference type="ChEBI" id="CHEBI:43474"/>
        <dbReference type="ChEBI" id="CHEBI:58189"/>
    </reaction>
</comment>
<dbReference type="Pfam" id="PF21081">
    <property type="entry name" value="Methyltrans_Mon_3rd"/>
    <property type="match status" value="1"/>
</dbReference>
<keyword evidence="5" id="KW-0696">RNA-directed RNA polymerase</keyword>
<feature type="domain" description="RdRp catalytic" evidence="27">
    <location>
        <begin position="620"/>
        <end position="806"/>
    </location>
</feature>
<evidence type="ECO:0000256" key="6">
    <source>
        <dbReference type="ARBA" id="ARBA00022603"/>
    </source>
</evidence>
<comment type="catalytic activity">
    <reaction evidence="24">
        <text>a 5'-end (5'-triphosphoguanosine)-adenylyl-adenylyl-cytidylyl-adenosine in mRNA + S-adenosyl-L-methionine = a 5'-end (5'-triphosphoguanosine)-(2'-O-methyladenylyl)-adenylyl-cytidylyl-adenosine in mRNA + S-adenosyl-L-homocysteine + H(+)</text>
        <dbReference type="Rhea" id="RHEA:65380"/>
        <dbReference type="Rhea" id="RHEA-COMP:16797"/>
        <dbReference type="Rhea" id="RHEA-COMP:16801"/>
        <dbReference type="ChEBI" id="CHEBI:15378"/>
        <dbReference type="ChEBI" id="CHEBI:57856"/>
        <dbReference type="ChEBI" id="CHEBI:59789"/>
        <dbReference type="ChEBI" id="CHEBI:156482"/>
        <dbReference type="ChEBI" id="CHEBI:156484"/>
    </reaction>
</comment>
<dbReference type="Pfam" id="PF00946">
    <property type="entry name" value="Mononeg_RNA_pol"/>
    <property type="match status" value="1"/>
</dbReference>
<keyword evidence="11" id="KW-0547">Nucleotide-binding</keyword>
<evidence type="ECO:0000256" key="11">
    <source>
        <dbReference type="ARBA" id="ARBA00022741"/>
    </source>
</evidence>
<dbReference type="KEGG" id="vg:12216926"/>
<keyword evidence="18" id="KW-0511">Multifunctional enzyme</keyword>
<keyword evidence="8" id="KW-0808">Transferase</keyword>
<sequence>MESFEELSYYSAELDQLEQQIDFNDEGFLEEINSYENDSMEFINNYDYNLNSPLLFDDILELYAKLEEEYSGDTLHPNHRYINYIKHNNIHLKTPDMKDYSDFFVSELYPDIGVVENQLVNFQSIAQNWGVEIDGSAEILKSFLRGWFKTRLYDEKVDELSKSLNYLPDQVKVWLIQFIKYHKIILIMNAKSEMEKADLASKENLTIIRLSKNDKQVCGIIFSDRITKQKWLIWENAVLLVEKNMLFHRNYLLMIKDVLISRFQSVLSMVSLKFNKKFTDEELRKIIQLYKYGDDIILSNGNEGYNGIKMLEPICNLRITELAREHRNKIPEFPKFRNHILNKVLELKNEGVDISKILNLVLWEDDLDMLLVYYGSFRHWGHPFILYLNGLRKLNNITNQTVEVDKEYARMLASDLAFKVLKEMFLKKKKWFVDHKQMAKNHILYPFIKGNTWPTQSVLDKFGDHWESLPIAKCFDIPDMIDPSVIYSDKSHSYDRSDVIKFIQNPQTKRIPTKRVLSTMISRPARNWPEFLKTINDHGLDWEKLVIGLKAKERELKIDGRFFSLMSYDMRDYFVITEYLIKKYYVPLFKGLTMADDQNTVVKKMLKVSKGQGLIDYKEITIANHLDYEKWNNYQRKESNGPVFRVMGQFLGLPNLIERTHEFFEKSLIYYNGRPDLMTVRGKEVISNKGEVVCWEGQKGGLEGLRQKGWSVLNCLMIERESKIRNTQIGLLAQGDNQVITTHYKTEPYQTEEELHTHINNIIANNNKIMDAILEGTEKLGLKINMDETIQSADYINYGKVPIYRGNILGLNQKRWSRVNYVSNDQLPSCSSILNSASTNSLTVCHFSKTFLDAMYGHLLFGSFGLMLLHYHNPALRKSTWDVIKLKGLEKRLMNILLLYLDPTLGGIGGTSLNRFLIRAFGDPVSESLSFWKFIYENTNDIEVKKLAVSCGNPKLAFFKPEDMMKLAEKPSSINLKRNLSYQNMIKLEVKSNMIKNISQIRNEIIHDATKNCLSEESKLCTWINGINPCFPRFINQFVESTYYGVTMSLMGLFINSKTIRSTYKKRYSKDLDLVIIKSEILSLQSLLDIVKTALYNQMSLPKIWSCSSEQADRLRKLSWNRPIVGATIPHPIEMLDGSNCNGVDCPQCLIKGTDKHVTVMSPMGFPSKIFRRGPYDPYLGSRTRESTSVLQPWERETKIPVLKRASDIRKGINWFIKSDSLLAKSIYNNIKALSGEDWNEQIDGYLRTGSALHRFGSDRVSSAGFAANSPVLLSWCIVTTDTMMGLNDKNYDFMHQTLIIYGQIHHLTNSIFVKENNLSHYHFKCLKCLREIEDVWVDCKWEYQPRSVHSILEKWRPENLKEWGIQKVHLDCTDNTKEWKKLDDYSKGSSVGKCIGFIISEYLFSKDEHIEIKSLLPNSIRGKLHPLGFLNGLLDGLIVSGSLNLLQRRNPIIYKKPKTSVVGISYFLIDKISMVPEVNNFMSDGAIFNILTKVQHKVGNSYPLTLSDLGLLLRNYLKHLVEQRANQKYYLLEDKEAWIFSDMKDSELIGAYGLGHLSYFILWDKPTHSSRGRMMIQECQTMYIMIMNQDEMNVDIKSNETKEEMTTQTNPLKKLDSIAKRLKFVAEEIRHAVKGMHYNSMSIKEEQVTQKWGDEYICNIRKREVYLTRIIPINQNIDDETVPYLSNPLISGLRLNQLATGAHYKIRGIIINEGIKYRDFLCAGDGSGGMTSCLLRLNSYSKGIFNSLLIVDQRPLYGSKPSPPNAILEVGEIKDRCVNLLTVWDKPSDLKKEETWVYFKQEKIKNSMRIDLIVLDMESIDDDTIMSISLNLKEYISRLLEFDGSIIFKSYLARIKSKKLNIIDLIGSMFREVSLINTELSSMFTSEVYILFKNYQPGLRQKLYLDRELIRNRDPFFFVYNSEEAEFERASKIDLNLISKGIPDNLRPNLVADLSTMLMLSGVDNSRIATLCSRFVMGEFNSLELGTIIKLIVSESFINSTAKIDTNKKALDPLSSQDIKKMMSAIVGINLYISYKTKNISLFSDMNRILNSSNPPTLYCYLSKCNTPFWTLEKSQTPKMMLWSKNFSLSDKQATIGSWVRFLGHYSIRYEISDTQSSLDVPKINHFLKSLNKSYKV</sequence>
<dbReference type="InterPro" id="IPR039530">
    <property type="entry name" value="L_methyltransferase_rhabdo"/>
</dbReference>
<dbReference type="RefSeq" id="YP_006200965.1">
    <property type="nucleotide sequence ID" value="NC_017685.1"/>
</dbReference>
<evidence type="ECO:0000256" key="2">
    <source>
        <dbReference type="ARBA" id="ARBA00004328"/>
    </source>
</evidence>
<evidence type="ECO:0000256" key="24">
    <source>
        <dbReference type="ARBA" id="ARBA00047332"/>
    </source>
</evidence>
<evidence type="ECO:0000256" key="20">
    <source>
        <dbReference type="ARBA" id="ARBA00024499"/>
    </source>
</evidence>
<dbReference type="InterPro" id="IPR014023">
    <property type="entry name" value="Mononeg_RNA_pol_cat"/>
</dbReference>
<dbReference type="PROSITE" id="PS51590">
    <property type="entry name" value="SAM_MT_MNV_L"/>
    <property type="match status" value="1"/>
</dbReference>
<evidence type="ECO:0000256" key="9">
    <source>
        <dbReference type="ARBA" id="ARBA00022691"/>
    </source>
</evidence>
<dbReference type="EMBL" id="HM856902">
    <property type="protein sequence ID" value="AEI17649.1"/>
    <property type="molecule type" value="Viral_cRNA"/>
</dbReference>
<evidence type="ECO:0000313" key="29">
    <source>
        <dbReference type="EMBL" id="AEI17649.1"/>
    </source>
</evidence>
<dbReference type="GO" id="GO:0030430">
    <property type="term" value="C:host cell cytoplasm"/>
    <property type="evidence" value="ECO:0007669"/>
    <property type="project" value="UniProtKB-SubCell"/>
</dbReference>
<keyword evidence="17" id="KW-1035">Host cytoplasm</keyword>
<comment type="catalytic activity">
    <reaction evidence="25">
        <text>a 5'-end (5'-triphosphoguanosine)-adenylyl-adenylyl-cytidylyl-adenosine in mRNA + 2 S-adenosyl-L-methionine = a 5'-end (N(7)-methyl 5'-triphosphoguanosine)-(2'-O-methyladenylyl)-adenylyl-cytidylyl-adenosine in mRNA + 2 S-adenosyl-L-homocysteine + H(+)</text>
        <dbReference type="Rhea" id="RHEA:65376"/>
        <dbReference type="Rhea" id="RHEA-COMP:16797"/>
        <dbReference type="Rhea" id="RHEA-COMP:16798"/>
        <dbReference type="ChEBI" id="CHEBI:15378"/>
        <dbReference type="ChEBI" id="CHEBI:57856"/>
        <dbReference type="ChEBI" id="CHEBI:59789"/>
        <dbReference type="ChEBI" id="CHEBI:156483"/>
        <dbReference type="ChEBI" id="CHEBI:156484"/>
        <dbReference type="EC" id="2.1.1.375"/>
    </reaction>
</comment>
<dbReference type="NCBIfam" id="TIGR04198">
    <property type="entry name" value="paramyx_RNAcap"/>
    <property type="match status" value="1"/>
</dbReference>
<dbReference type="Proteomes" id="UP000110347">
    <property type="component" value="Segment"/>
</dbReference>
<dbReference type="EC" id="2.7.7.88" evidence="4"/>
<reference evidence="29 30" key="1">
    <citation type="journal article" date="2012" name="Virology">
        <title>Kotonkan and Obodhiang viruses: African ephemeroviruses with large and complex genomes.</title>
        <authorList>
            <person name="Blasdell K.R."/>
            <person name="Voysey R."/>
            <person name="Bulach D."/>
            <person name="Joubert D.A."/>
            <person name="Tesh R.B."/>
            <person name="Boyle D.B."/>
            <person name="Walker P.J."/>
        </authorList>
    </citation>
    <scope>NUCLEOTIDE SEQUENCE [LARGE SCALE GENOMIC DNA]</scope>
    <source>
        <strain evidence="29">Obodhiang</strain>
    </source>
</reference>
<evidence type="ECO:0000256" key="18">
    <source>
        <dbReference type="ARBA" id="ARBA00023268"/>
    </source>
</evidence>
<evidence type="ECO:0000259" key="27">
    <source>
        <dbReference type="PROSITE" id="PS50526"/>
    </source>
</evidence>
<evidence type="ECO:0000256" key="5">
    <source>
        <dbReference type="ARBA" id="ARBA00022484"/>
    </source>
</evidence>
<dbReference type="GO" id="GO:0005524">
    <property type="term" value="F:ATP binding"/>
    <property type="evidence" value="ECO:0007669"/>
    <property type="project" value="UniProtKB-KW"/>
</dbReference>
<keyword evidence="9" id="KW-0949">S-adenosyl-L-methionine</keyword>
<evidence type="ECO:0000256" key="25">
    <source>
        <dbReference type="ARBA" id="ARBA00047370"/>
    </source>
</evidence>
<keyword evidence="30" id="KW-1185">Reference proteome</keyword>
<dbReference type="EC" id="2.7.7.48" evidence="3"/>
<dbReference type="PROSITE" id="PS50526">
    <property type="entry name" value="RDRP_SSRNA_NEG_NONSEG"/>
    <property type="match status" value="1"/>
</dbReference>
<evidence type="ECO:0000256" key="17">
    <source>
        <dbReference type="ARBA" id="ARBA00023200"/>
    </source>
</evidence>
<name>H8XWT3_9RHAB</name>
<dbReference type="InterPro" id="IPR048397">
    <property type="entry name" value="Methyltrans_Mon_CD"/>
</dbReference>
<evidence type="ECO:0000256" key="22">
    <source>
        <dbReference type="ARBA" id="ARBA00030436"/>
    </source>
</evidence>
<evidence type="ECO:0000256" key="3">
    <source>
        <dbReference type="ARBA" id="ARBA00012494"/>
    </source>
</evidence>
<feature type="domain" description="Mononegavirus-type SAM-dependent 2'-O-MTase" evidence="28">
    <location>
        <begin position="1695"/>
        <end position="1892"/>
    </location>
</feature>
<comment type="catalytic activity">
    <reaction evidence="20">
        <text>a 5'-end (5'-triphosphoguanosine)-(2'-O-methyladenylyl)-adenylyl-cytidylyl-adenosine in mRNA + S-adenosyl-L-methionine = a 5'-end (N(7)-methyl 5'-triphosphoguanosine)-(2'-O-methyladenylyl)-adenylyl-cytidylyl-adenosine in mRNA + S-adenosyl-L-homocysteine</text>
        <dbReference type="Rhea" id="RHEA:65440"/>
        <dbReference type="Rhea" id="RHEA-COMP:16798"/>
        <dbReference type="Rhea" id="RHEA-COMP:16801"/>
        <dbReference type="ChEBI" id="CHEBI:57856"/>
        <dbReference type="ChEBI" id="CHEBI:59789"/>
        <dbReference type="ChEBI" id="CHEBI:156482"/>
        <dbReference type="ChEBI" id="CHEBI:156483"/>
    </reaction>
</comment>
<proteinExistence type="predicted"/>
<keyword evidence="13" id="KW-0067">ATP-binding</keyword>
<evidence type="ECO:0000256" key="19">
    <source>
        <dbReference type="ARBA" id="ARBA00024494"/>
    </source>
</evidence>
<dbReference type="Pfam" id="PF14318">
    <property type="entry name" value="Mononeg_mRNAcap"/>
    <property type="match status" value="1"/>
</dbReference>
<gene>
    <name evidence="29" type="primary">L</name>
</gene>
<keyword evidence="14" id="KW-0946">Virion</keyword>
<dbReference type="GO" id="GO:0016787">
    <property type="term" value="F:hydrolase activity"/>
    <property type="evidence" value="ECO:0007669"/>
    <property type="project" value="UniProtKB-KW"/>
</dbReference>
<keyword evidence="10" id="KW-0548">Nucleotidyltransferase</keyword>
<keyword evidence="6" id="KW-0489">Methyltransferase</keyword>
<evidence type="ECO:0000256" key="7">
    <source>
        <dbReference type="ARBA" id="ARBA00022664"/>
    </source>
</evidence>
<keyword evidence="16" id="KW-0506">mRNA capping</keyword>
<protein>
    <recommendedName>
        <fullName evidence="23">Replicase</fullName>
        <ecNumber evidence="21">2.1.1.375</ecNumber>
        <ecNumber evidence="3">2.7.7.48</ecNumber>
        <ecNumber evidence="4">2.7.7.88</ecNumber>
    </recommendedName>
    <alternativeName>
        <fullName evidence="22">Transcriptase</fullName>
    </alternativeName>
</protein>
<keyword evidence="7" id="KW-0507">mRNA processing</keyword>
<dbReference type="InterPro" id="IPR048398">
    <property type="entry name" value="Methyltrans_Mon_C"/>
</dbReference>
<dbReference type="Pfam" id="PF21080">
    <property type="entry name" value="Methyltrans_Mon_1st"/>
    <property type="match status" value="1"/>
</dbReference>
<evidence type="ECO:0000256" key="14">
    <source>
        <dbReference type="ARBA" id="ARBA00022844"/>
    </source>
</evidence>
<keyword evidence="15" id="KW-0693">Viral RNA replication</keyword>
<keyword evidence="12" id="KW-0378">Hydrolase</keyword>
<evidence type="ECO:0000313" key="30">
    <source>
        <dbReference type="Proteomes" id="UP000110347"/>
    </source>
</evidence>
<evidence type="ECO:0000256" key="16">
    <source>
        <dbReference type="ARBA" id="ARBA00023042"/>
    </source>
</evidence>
<evidence type="ECO:0000256" key="23">
    <source>
        <dbReference type="ARBA" id="ARBA00031012"/>
    </source>
</evidence>
<evidence type="ECO:0000256" key="4">
    <source>
        <dbReference type="ARBA" id="ARBA00012582"/>
    </source>
</evidence>
<dbReference type="GO" id="GO:0003968">
    <property type="term" value="F:RNA-directed RNA polymerase activity"/>
    <property type="evidence" value="ECO:0007669"/>
    <property type="project" value="UniProtKB-KW"/>
</dbReference>
<comment type="catalytic activity">
    <reaction evidence="19">
        <text>a 5'-end triphospho-adenylyl-adenylyl-cytidylyl-adenosine in mRNA + GDP + H(+) = a 5'-end (5'-triphosphoguanosine)-adenylyl-adenylyl-cytidylyl-adenosine in mRNA + diphosphate</text>
        <dbReference type="Rhea" id="RHEA:65436"/>
        <dbReference type="Rhea" id="RHEA-COMP:16797"/>
        <dbReference type="Rhea" id="RHEA-COMP:16799"/>
        <dbReference type="ChEBI" id="CHEBI:15378"/>
        <dbReference type="ChEBI" id="CHEBI:33019"/>
        <dbReference type="ChEBI" id="CHEBI:58189"/>
        <dbReference type="ChEBI" id="CHEBI:156484"/>
        <dbReference type="ChEBI" id="CHEBI:156503"/>
        <dbReference type="EC" id="2.7.7.88"/>
    </reaction>
</comment>
<dbReference type="GO" id="GO:0044423">
    <property type="term" value="C:virion component"/>
    <property type="evidence" value="ECO:0007669"/>
    <property type="project" value="UniProtKB-KW"/>
</dbReference>
<evidence type="ECO:0000256" key="8">
    <source>
        <dbReference type="ARBA" id="ARBA00022679"/>
    </source>
</evidence>